<evidence type="ECO:0000313" key="4">
    <source>
        <dbReference type="Proteomes" id="UP001153269"/>
    </source>
</evidence>
<feature type="transmembrane region" description="Helical" evidence="1">
    <location>
        <begin position="64"/>
        <end position="81"/>
    </location>
</feature>
<comment type="caution">
    <text evidence="3">The sequence shown here is derived from an EMBL/GenBank/DDBJ whole genome shotgun (WGS) entry which is preliminary data.</text>
</comment>
<keyword evidence="2" id="KW-0732">Signal</keyword>
<reference evidence="3" key="1">
    <citation type="submission" date="2020-03" db="EMBL/GenBank/DDBJ databases">
        <authorList>
            <person name="Weist P."/>
        </authorList>
    </citation>
    <scope>NUCLEOTIDE SEQUENCE</scope>
</reference>
<proteinExistence type="predicted"/>
<evidence type="ECO:0000256" key="2">
    <source>
        <dbReference type="SAM" id="SignalP"/>
    </source>
</evidence>
<evidence type="ECO:0000256" key="1">
    <source>
        <dbReference type="SAM" id="Phobius"/>
    </source>
</evidence>
<evidence type="ECO:0000313" key="3">
    <source>
        <dbReference type="EMBL" id="CAB1439780.1"/>
    </source>
</evidence>
<dbReference type="EMBL" id="CADEAL010002335">
    <property type="protein sequence ID" value="CAB1439780.1"/>
    <property type="molecule type" value="Genomic_DNA"/>
</dbReference>
<keyword evidence="4" id="KW-1185">Reference proteome</keyword>
<protein>
    <submittedName>
        <fullName evidence="3">Uncharacterized protein</fullName>
    </submittedName>
</protein>
<accession>A0A9N7UZ61</accession>
<feature type="chain" id="PRO_5040270881" evidence="2">
    <location>
        <begin position="20"/>
        <end position="172"/>
    </location>
</feature>
<keyword evidence="1" id="KW-0472">Membrane</keyword>
<organism evidence="3 4">
    <name type="scientific">Pleuronectes platessa</name>
    <name type="common">European plaice</name>
    <dbReference type="NCBI Taxonomy" id="8262"/>
    <lineage>
        <taxon>Eukaryota</taxon>
        <taxon>Metazoa</taxon>
        <taxon>Chordata</taxon>
        <taxon>Craniata</taxon>
        <taxon>Vertebrata</taxon>
        <taxon>Euteleostomi</taxon>
        <taxon>Actinopterygii</taxon>
        <taxon>Neopterygii</taxon>
        <taxon>Teleostei</taxon>
        <taxon>Neoteleostei</taxon>
        <taxon>Acanthomorphata</taxon>
        <taxon>Carangaria</taxon>
        <taxon>Pleuronectiformes</taxon>
        <taxon>Pleuronectoidei</taxon>
        <taxon>Pleuronectidae</taxon>
        <taxon>Pleuronectes</taxon>
    </lineage>
</organism>
<gene>
    <name evidence="3" type="ORF">PLEPLA_LOCUS27549</name>
</gene>
<feature type="signal peptide" evidence="2">
    <location>
        <begin position="1"/>
        <end position="19"/>
    </location>
</feature>
<name>A0A9N7UZ61_PLEPL</name>
<dbReference type="Proteomes" id="UP001153269">
    <property type="component" value="Unassembled WGS sequence"/>
</dbReference>
<dbReference type="AlphaFoldDB" id="A0A9N7UZ61"/>
<keyword evidence="1" id="KW-0812">Transmembrane</keyword>
<sequence length="172" mass="19540">MVDITDVVCLLVPLALLAGSSVQTDVRSVKEADKTGNFMEDDQWLSTISQYSRKLKHWNRFRDVSPLMLLLLLMMVVVMMMERCASLSICSDSSVRMQEYRKHKACFCCPEADDDVHTWDENQGSNDRDATGSTTYGHFLLLPPFPPRLLLSSRSRVERLNVRGPLLDSVLN</sequence>
<keyword evidence="1" id="KW-1133">Transmembrane helix</keyword>